<dbReference type="InterPro" id="IPR016162">
    <property type="entry name" value="Ald_DH_N"/>
</dbReference>
<keyword evidence="1 3" id="KW-0560">Oxidoreductase</keyword>
<dbReference type="Gene3D" id="3.40.605.10">
    <property type="entry name" value="Aldehyde Dehydrogenase, Chain A, domain 1"/>
    <property type="match status" value="1"/>
</dbReference>
<evidence type="ECO:0000256" key="1">
    <source>
        <dbReference type="ARBA" id="ARBA00023002"/>
    </source>
</evidence>
<dbReference type="InterPro" id="IPR029510">
    <property type="entry name" value="Ald_DH_CS_GLU"/>
</dbReference>
<dbReference type="SUPFAM" id="SSF53720">
    <property type="entry name" value="ALDH-like"/>
    <property type="match status" value="1"/>
</dbReference>
<dbReference type="InterPro" id="IPR016160">
    <property type="entry name" value="Ald_DH_CS_CYS"/>
</dbReference>
<sequence>MTTEAPPVPVRREPPQVVRPLLGRAGNSIVVGGIAGPAADGSDIPTIDPATGEVLARIAAGSCFDVERAVASASRAFPSWRSLKPAARGRILADLADLIERNAEELAVLETLDNGKPLTESQYLDVAMVAEVWRYFAGWCTKVAGETLPVSPPVGESFVYTRREPLGVIGAIVPWNFPLLIGSWKLAPALAAGNTVVLKPSELTSLSALRLVELALEAGLPPGVLNLVTGYGTEAGQALIDHPGVAKVSFTGSTATGRRIVTASAASLKKLTLELGGKSANIVFPDADLAAAAQGALTGIFLNQGQVCCAGSRLFVHRDVADDLIAELSVAAGAIQLGHGLADDTDMGPLISAAQLERVQGYVTSGVEQGADLVCGGDRPGGEFADGFFLRPTVFSNVGDHMTIAREEIFGPVLSVLTFTDEDEVVRRANRSEYGLAAGLWTNDVKRAHRVAHALEAGTVWVNMYNMLDPVAPFGGYKASGYGRDLGAESLLGYTQTKAVWIGLD</sequence>
<organism evidence="5 6">
    <name type="scientific">Amycolatopsis acididurans</name>
    <dbReference type="NCBI Taxonomy" id="2724524"/>
    <lineage>
        <taxon>Bacteria</taxon>
        <taxon>Bacillati</taxon>
        <taxon>Actinomycetota</taxon>
        <taxon>Actinomycetes</taxon>
        <taxon>Pseudonocardiales</taxon>
        <taxon>Pseudonocardiaceae</taxon>
        <taxon>Amycolatopsis</taxon>
    </lineage>
</organism>
<protein>
    <submittedName>
        <fullName evidence="5">Aldehyde dehydrogenase family protein</fullName>
    </submittedName>
</protein>
<dbReference type="InterPro" id="IPR015590">
    <property type="entry name" value="Aldehyde_DH_dom"/>
</dbReference>
<dbReference type="InterPro" id="IPR016161">
    <property type="entry name" value="Ald_DH/histidinol_DH"/>
</dbReference>
<dbReference type="Proteomes" id="UP000715441">
    <property type="component" value="Unassembled WGS sequence"/>
</dbReference>
<evidence type="ECO:0000256" key="2">
    <source>
        <dbReference type="PROSITE-ProRule" id="PRU10007"/>
    </source>
</evidence>
<proteinExistence type="inferred from homology"/>
<gene>
    <name evidence="5" type="ORF">HFP15_33195</name>
</gene>
<feature type="domain" description="Aldehyde dehydrogenase" evidence="4">
    <location>
        <begin position="41"/>
        <end position="500"/>
    </location>
</feature>
<evidence type="ECO:0000313" key="6">
    <source>
        <dbReference type="Proteomes" id="UP000715441"/>
    </source>
</evidence>
<dbReference type="RefSeq" id="WP_168520882.1">
    <property type="nucleotide sequence ID" value="NZ_JAAXLS010000041.1"/>
</dbReference>
<comment type="similarity">
    <text evidence="3">Belongs to the aldehyde dehydrogenase family.</text>
</comment>
<comment type="caution">
    <text evidence="5">The sequence shown here is derived from an EMBL/GenBank/DDBJ whole genome shotgun (WGS) entry which is preliminary data.</text>
</comment>
<dbReference type="InterPro" id="IPR016163">
    <property type="entry name" value="Ald_DH_C"/>
</dbReference>
<dbReference type="PANTHER" id="PTHR11699">
    <property type="entry name" value="ALDEHYDE DEHYDROGENASE-RELATED"/>
    <property type="match status" value="1"/>
</dbReference>
<name>A0ABX1JFV9_9PSEU</name>
<feature type="active site" evidence="2">
    <location>
        <position position="274"/>
    </location>
</feature>
<accession>A0ABX1JFV9</accession>
<reference evidence="5 6" key="1">
    <citation type="submission" date="2020-04" db="EMBL/GenBank/DDBJ databases">
        <title>Novel species.</title>
        <authorList>
            <person name="Teo W.F.A."/>
            <person name="Lipun K."/>
            <person name="Srisuk N."/>
            <person name="Duangmal K."/>
        </authorList>
    </citation>
    <scope>NUCLEOTIDE SEQUENCE [LARGE SCALE GENOMIC DNA]</scope>
    <source>
        <strain evidence="5 6">K13G38</strain>
    </source>
</reference>
<dbReference type="PROSITE" id="PS00687">
    <property type="entry name" value="ALDEHYDE_DEHYDR_GLU"/>
    <property type="match status" value="1"/>
</dbReference>
<evidence type="ECO:0000256" key="3">
    <source>
        <dbReference type="RuleBase" id="RU003345"/>
    </source>
</evidence>
<dbReference type="Pfam" id="PF00171">
    <property type="entry name" value="Aldedh"/>
    <property type="match status" value="1"/>
</dbReference>
<dbReference type="PROSITE" id="PS00070">
    <property type="entry name" value="ALDEHYDE_DEHYDR_CYS"/>
    <property type="match status" value="1"/>
</dbReference>
<dbReference type="Gene3D" id="3.40.309.10">
    <property type="entry name" value="Aldehyde Dehydrogenase, Chain A, domain 2"/>
    <property type="match status" value="1"/>
</dbReference>
<keyword evidence="6" id="KW-1185">Reference proteome</keyword>
<dbReference type="EMBL" id="JAAXLS010000041">
    <property type="protein sequence ID" value="NKQ57729.1"/>
    <property type="molecule type" value="Genomic_DNA"/>
</dbReference>
<evidence type="ECO:0000259" key="4">
    <source>
        <dbReference type="Pfam" id="PF00171"/>
    </source>
</evidence>
<evidence type="ECO:0000313" key="5">
    <source>
        <dbReference type="EMBL" id="NKQ57729.1"/>
    </source>
</evidence>